<accession>A0A9Q0KBR4</accession>
<evidence type="ECO:0000259" key="2">
    <source>
        <dbReference type="PROSITE" id="PS50181"/>
    </source>
</evidence>
<feature type="region of interest" description="Disordered" evidence="1">
    <location>
        <begin position="1"/>
        <end position="21"/>
    </location>
</feature>
<dbReference type="Gene3D" id="2.120.10.80">
    <property type="entry name" value="Kelch-type beta propeller"/>
    <property type="match status" value="1"/>
</dbReference>
<dbReference type="AlphaFoldDB" id="A0A9Q0KBR4"/>
<dbReference type="InterPro" id="IPR015915">
    <property type="entry name" value="Kelch-typ_b-propeller"/>
</dbReference>
<dbReference type="InterPro" id="IPR036047">
    <property type="entry name" value="F-box-like_dom_sf"/>
</dbReference>
<feature type="domain" description="F-box" evidence="2">
    <location>
        <begin position="23"/>
        <end position="69"/>
    </location>
</feature>
<dbReference type="PANTHER" id="PTHR31672">
    <property type="entry name" value="BNACNNG10540D PROTEIN"/>
    <property type="match status" value="1"/>
</dbReference>
<evidence type="ECO:0000313" key="4">
    <source>
        <dbReference type="Proteomes" id="UP001141806"/>
    </source>
</evidence>
<proteinExistence type="predicted"/>
<dbReference type="PANTHER" id="PTHR31672:SF2">
    <property type="entry name" value="F-BOX DOMAIN-CONTAINING PROTEIN"/>
    <property type="match status" value="1"/>
</dbReference>
<feature type="compositionally biased region" description="Basic and acidic residues" evidence="1">
    <location>
        <begin position="1"/>
        <end position="20"/>
    </location>
</feature>
<dbReference type="PROSITE" id="PS50181">
    <property type="entry name" value="FBOX"/>
    <property type="match status" value="1"/>
</dbReference>
<dbReference type="SUPFAM" id="SSF81383">
    <property type="entry name" value="F-box domain"/>
    <property type="match status" value="1"/>
</dbReference>
<dbReference type="InterPro" id="IPR005174">
    <property type="entry name" value="KIB1-4_b-propeller"/>
</dbReference>
<name>A0A9Q0KBR4_9MAGN</name>
<evidence type="ECO:0000256" key="1">
    <source>
        <dbReference type="SAM" id="MobiDB-lite"/>
    </source>
</evidence>
<dbReference type="InterPro" id="IPR050796">
    <property type="entry name" value="SCF_F-box_component"/>
</dbReference>
<dbReference type="InterPro" id="IPR001810">
    <property type="entry name" value="F-box_dom"/>
</dbReference>
<dbReference type="Pfam" id="PF00646">
    <property type="entry name" value="F-box"/>
    <property type="match status" value="1"/>
</dbReference>
<keyword evidence="4" id="KW-1185">Reference proteome</keyword>
<evidence type="ECO:0000313" key="3">
    <source>
        <dbReference type="EMBL" id="KAJ4967519.1"/>
    </source>
</evidence>
<reference evidence="3" key="1">
    <citation type="journal article" date="2023" name="Plant J.">
        <title>The genome of the king protea, Protea cynaroides.</title>
        <authorList>
            <person name="Chang J."/>
            <person name="Duong T.A."/>
            <person name="Schoeman C."/>
            <person name="Ma X."/>
            <person name="Roodt D."/>
            <person name="Barker N."/>
            <person name="Li Z."/>
            <person name="Van de Peer Y."/>
            <person name="Mizrachi E."/>
        </authorList>
    </citation>
    <scope>NUCLEOTIDE SEQUENCE</scope>
    <source>
        <tissue evidence="3">Young leaves</tissue>
    </source>
</reference>
<dbReference type="SMART" id="SM00256">
    <property type="entry name" value="FBOX"/>
    <property type="match status" value="1"/>
</dbReference>
<organism evidence="3 4">
    <name type="scientific">Protea cynaroides</name>
    <dbReference type="NCBI Taxonomy" id="273540"/>
    <lineage>
        <taxon>Eukaryota</taxon>
        <taxon>Viridiplantae</taxon>
        <taxon>Streptophyta</taxon>
        <taxon>Embryophyta</taxon>
        <taxon>Tracheophyta</taxon>
        <taxon>Spermatophyta</taxon>
        <taxon>Magnoliopsida</taxon>
        <taxon>Proteales</taxon>
        <taxon>Proteaceae</taxon>
        <taxon>Protea</taxon>
    </lineage>
</organism>
<dbReference type="EMBL" id="JAMYWD010000007">
    <property type="protein sequence ID" value="KAJ4967519.1"/>
    <property type="molecule type" value="Genomic_DNA"/>
</dbReference>
<gene>
    <name evidence="3" type="ORF">NE237_019368</name>
</gene>
<sequence length="372" mass="42793">MELTECEKASKQSDGERERSGPGLAWELVPLHMWENILSRLTISSLFRTKSVCKTWRNVIISESFLSAYRLVNHQECYFVLFADFNHQKVAAAYNPTENKWVLISLSFVSSSCPSTCCRLRRALVSHDGLVLAEDEKGSIVVLNLFTQAHRVLPPMLPMIWTRVLAIIGEGYTSYKIVAVSSALWDKIGLQIYDSRTNRWEAKDEIEVKYANFESAAYLDGLLYCLNIPEKLFAFDLEKGSWHFIDLKMPPLISSRLLVCRGDLLLVGGHVEFGVKWGIGIWELDRLAKKWKKICSMPDHLFCKFGRGAIYEFLTVECHGKICFYTDLSTDVLMYDLLENRWWWLPCCPLENSQNKLSWFGHGVEPRIDELV</sequence>
<dbReference type="Pfam" id="PF03478">
    <property type="entry name" value="Beta-prop_KIB1-4"/>
    <property type="match status" value="1"/>
</dbReference>
<comment type="caution">
    <text evidence="3">The sequence shown here is derived from an EMBL/GenBank/DDBJ whole genome shotgun (WGS) entry which is preliminary data.</text>
</comment>
<dbReference type="Gene3D" id="1.20.1280.50">
    <property type="match status" value="1"/>
</dbReference>
<dbReference type="OrthoDB" id="1885938at2759"/>
<protein>
    <recommendedName>
        <fullName evidence="2">F-box domain-containing protein</fullName>
    </recommendedName>
</protein>
<dbReference type="SUPFAM" id="SSF117281">
    <property type="entry name" value="Kelch motif"/>
    <property type="match status" value="1"/>
</dbReference>
<dbReference type="Proteomes" id="UP001141806">
    <property type="component" value="Unassembled WGS sequence"/>
</dbReference>